<proteinExistence type="predicted"/>
<organism evidence="2 3">
    <name type="scientific">Puccinia sorghi</name>
    <dbReference type="NCBI Taxonomy" id="27349"/>
    <lineage>
        <taxon>Eukaryota</taxon>
        <taxon>Fungi</taxon>
        <taxon>Dikarya</taxon>
        <taxon>Basidiomycota</taxon>
        <taxon>Pucciniomycotina</taxon>
        <taxon>Pucciniomycetes</taxon>
        <taxon>Pucciniales</taxon>
        <taxon>Pucciniaceae</taxon>
        <taxon>Puccinia</taxon>
    </lineage>
</organism>
<dbReference type="AlphaFoldDB" id="A0A0L6VLI1"/>
<keyword evidence="1" id="KW-1133">Transmembrane helix</keyword>
<keyword evidence="1" id="KW-0812">Transmembrane</keyword>
<keyword evidence="3" id="KW-1185">Reference proteome</keyword>
<sequence length="148" mass="16087">MAFLSPPDLPSSSSLKLINLNLHASVGLLNPRRNTTTGKGEGYKMRILFMLMGSVTLLFPARLILASCHFKHYGPRNITALQACIPSLKGSRVDNSHCGGVNCRSTWQSAADCYNLCASCLYTGVSAGASEVSCREQRLFAHCHVGYY</sequence>
<gene>
    <name evidence="2" type="ORF">VP01_1377g8</name>
</gene>
<comment type="caution">
    <text evidence="2">The sequence shown here is derived from an EMBL/GenBank/DDBJ whole genome shotgun (WGS) entry which is preliminary data.</text>
</comment>
<dbReference type="Proteomes" id="UP000037035">
    <property type="component" value="Unassembled WGS sequence"/>
</dbReference>
<evidence type="ECO:0000256" key="1">
    <source>
        <dbReference type="SAM" id="Phobius"/>
    </source>
</evidence>
<keyword evidence="1" id="KW-0472">Membrane</keyword>
<reference evidence="2 3" key="1">
    <citation type="submission" date="2015-08" db="EMBL/GenBank/DDBJ databases">
        <title>Next Generation Sequencing and Analysis of the Genome of Puccinia sorghi L Schw, the Causal Agent of Maize Common Rust.</title>
        <authorList>
            <person name="Rochi L."/>
            <person name="Burguener G."/>
            <person name="Darino M."/>
            <person name="Turjanski A."/>
            <person name="Kreff E."/>
            <person name="Dieguez M.J."/>
            <person name="Sacco F."/>
        </authorList>
    </citation>
    <scope>NUCLEOTIDE SEQUENCE [LARGE SCALE GENOMIC DNA]</scope>
    <source>
        <strain evidence="2 3">RO10H11247</strain>
    </source>
</reference>
<evidence type="ECO:0000313" key="3">
    <source>
        <dbReference type="Proteomes" id="UP000037035"/>
    </source>
</evidence>
<protein>
    <submittedName>
        <fullName evidence="2">Uncharacterized protein</fullName>
    </submittedName>
</protein>
<dbReference type="OrthoDB" id="2495679at2759"/>
<accession>A0A0L6VLI1</accession>
<dbReference type="EMBL" id="LAVV01004198">
    <property type="protein sequence ID" value="KNZ61628.1"/>
    <property type="molecule type" value="Genomic_DNA"/>
</dbReference>
<name>A0A0L6VLI1_9BASI</name>
<evidence type="ECO:0000313" key="2">
    <source>
        <dbReference type="EMBL" id="KNZ61628.1"/>
    </source>
</evidence>
<feature type="transmembrane region" description="Helical" evidence="1">
    <location>
        <begin position="47"/>
        <end position="65"/>
    </location>
</feature>
<dbReference type="VEuPathDB" id="FungiDB:VP01_1377g8"/>